<keyword evidence="2" id="KW-1185">Reference proteome</keyword>
<organism evidence="1 2">
    <name type="scientific">Yersinia intermedia</name>
    <dbReference type="NCBI Taxonomy" id="631"/>
    <lineage>
        <taxon>Bacteria</taxon>
        <taxon>Pseudomonadati</taxon>
        <taxon>Pseudomonadota</taxon>
        <taxon>Gammaproteobacteria</taxon>
        <taxon>Enterobacterales</taxon>
        <taxon>Yersiniaceae</taxon>
        <taxon>Yersinia</taxon>
    </lineage>
</organism>
<dbReference type="Proteomes" id="UP000424966">
    <property type="component" value="Chromosome"/>
</dbReference>
<reference evidence="1 2" key="1">
    <citation type="submission" date="2019-11" db="EMBL/GenBank/DDBJ databases">
        <title>FDA dAtabase for Regulatory Grade micrObial Sequences (FDA-ARGOS): Supporting development and validation of Infectious Disease Dx tests.</title>
        <authorList>
            <person name="Patel R."/>
            <person name="Rucinski S."/>
            <person name="Tallon L."/>
            <person name="Sadzewicz L."/>
            <person name="Vavikolanu K."/>
            <person name="Mehta A."/>
            <person name="Aluvathingal J."/>
            <person name="Nadendla S."/>
            <person name="Nandy P."/>
            <person name="Geyer C."/>
            <person name="Yan Y."/>
            <person name="Sichtig H."/>
        </authorList>
    </citation>
    <scope>NUCLEOTIDE SEQUENCE [LARGE SCALE GENOMIC DNA]</scope>
    <source>
        <strain evidence="1 2">FDAARGOS_729</strain>
    </source>
</reference>
<sequence length="188" mass="21241">MMAYKLNQKIKNHIADMATRNKHKAAFDKVFAAFKEDAYQQLYKKYQNELFEGVDPIVLKACDKTDQIDLYNDRIDVSAISTAMQLRSGELARFGIDHHVYGKSYACYASDLSDKAALKKLMATVKTITQFRSDLLSAMAHFKSGEKMVAALPWTDKFYPEEDKTPTCNIVPVSVIEKANSLMGINPQ</sequence>
<gene>
    <name evidence="1" type="ORF">FOC37_07825</name>
</gene>
<evidence type="ECO:0000313" key="1">
    <source>
        <dbReference type="EMBL" id="QGR70290.1"/>
    </source>
</evidence>
<protein>
    <submittedName>
        <fullName evidence="1">Uncharacterized protein</fullName>
    </submittedName>
</protein>
<evidence type="ECO:0000313" key="2">
    <source>
        <dbReference type="Proteomes" id="UP000424966"/>
    </source>
</evidence>
<proteinExistence type="predicted"/>
<name>A0ABX6F709_YERIN</name>
<dbReference type="EMBL" id="CP046294">
    <property type="protein sequence ID" value="QGR70290.1"/>
    <property type="molecule type" value="Genomic_DNA"/>
</dbReference>
<dbReference type="RefSeq" id="WP_155967580.1">
    <property type="nucleotide sequence ID" value="NZ_CP046293.1"/>
</dbReference>
<dbReference type="GeneID" id="58046161"/>
<accession>A0ABX6F709</accession>